<dbReference type="Proteomes" id="UP001302812">
    <property type="component" value="Unassembled WGS sequence"/>
</dbReference>
<gene>
    <name evidence="1" type="ORF">N656DRAFT_781588</name>
</gene>
<dbReference type="EMBL" id="MU853349">
    <property type="protein sequence ID" value="KAK4110799.1"/>
    <property type="molecule type" value="Genomic_DNA"/>
</dbReference>
<name>A0AAN6QIF8_9PEZI</name>
<dbReference type="RefSeq" id="XP_064668369.1">
    <property type="nucleotide sequence ID" value="XM_064815611.1"/>
</dbReference>
<comment type="caution">
    <text evidence="1">The sequence shown here is derived from an EMBL/GenBank/DDBJ whole genome shotgun (WGS) entry which is preliminary data.</text>
</comment>
<dbReference type="Gene3D" id="3.30.559.10">
    <property type="entry name" value="Chloramphenicol acetyltransferase-like domain"/>
    <property type="match status" value="1"/>
</dbReference>
<organism evidence="1 2">
    <name type="scientific">Canariomyces notabilis</name>
    <dbReference type="NCBI Taxonomy" id="2074819"/>
    <lineage>
        <taxon>Eukaryota</taxon>
        <taxon>Fungi</taxon>
        <taxon>Dikarya</taxon>
        <taxon>Ascomycota</taxon>
        <taxon>Pezizomycotina</taxon>
        <taxon>Sordariomycetes</taxon>
        <taxon>Sordariomycetidae</taxon>
        <taxon>Sordariales</taxon>
        <taxon>Chaetomiaceae</taxon>
        <taxon>Canariomyces</taxon>
    </lineage>
</organism>
<accession>A0AAN6QIF8</accession>
<evidence type="ECO:0000313" key="1">
    <source>
        <dbReference type="EMBL" id="KAK4110799.1"/>
    </source>
</evidence>
<sequence length="380" mass="42168">MPMVMGNIAAAYIEALSAETRNVGSPSPMPADEICCTLNLPYSQKQYQLSFSELLKKCPEYGLLHDGTGLTQFLPSKWDQLESVGKTFVIDMAKVDKIRNSTSEAKVTRLSLCSPLTWAHVTLAGLVDRIRSLTSVDKFPNSVSGVKVTRFSLLSALTWAHATRARLAAGEPAAADCNSIQPRFWNPHDWMGPRKGLFKDEPSKARYFGNSVVLPVTKPSTLKCEKDLVEACDWQSAIYQGRLPSKIIDIAQSIMQANRSVDEDFVLTRTALFAAMDDHRKLGVDLNPRLPHHFSANTWAFIGQGARFHFPGVNLAGNGGRPDAIRRIQNAWARPHALIMPTRPGIEDDEVELLVTLPVISMNRLVQDESWMSLVKRVVD</sequence>
<dbReference type="InterPro" id="IPR023213">
    <property type="entry name" value="CAT-like_dom_sf"/>
</dbReference>
<reference evidence="1" key="2">
    <citation type="submission" date="2023-05" db="EMBL/GenBank/DDBJ databases">
        <authorList>
            <consortium name="Lawrence Berkeley National Laboratory"/>
            <person name="Steindorff A."/>
            <person name="Hensen N."/>
            <person name="Bonometti L."/>
            <person name="Westerberg I."/>
            <person name="Brannstrom I.O."/>
            <person name="Guillou S."/>
            <person name="Cros-Aarteil S."/>
            <person name="Calhoun S."/>
            <person name="Haridas S."/>
            <person name="Kuo A."/>
            <person name="Mondo S."/>
            <person name="Pangilinan J."/>
            <person name="Riley R."/>
            <person name="Labutti K."/>
            <person name="Andreopoulos B."/>
            <person name="Lipzen A."/>
            <person name="Chen C."/>
            <person name="Yanf M."/>
            <person name="Daum C."/>
            <person name="Ng V."/>
            <person name="Clum A."/>
            <person name="Ohm R."/>
            <person name="Martin F."/>
            <person name="Silar P."/>
            <person name="Natvig D."/>
            <person name="Lalanne C."/>
            <person name="Gautier V."/>
            <person name="Ament-Velasquez S.L."/>
            <person name="Kruys A."/>
            <person name="Hutchinson M.I."/>
            <person name="Powell A.J."/>
            <person name="Barry K."/>
            <person name="Miller A.N."/>
            <person name="Grigoriev I.V."/>
            <person name="Debuchy R."/>
            <person name="Gladieux P."/>
            <person name="Thoren M.H."/>
            <person name="Johannesson H."/>
        </authorList>
    </citation>
    <scope>NUCLEOTIDE SEQUENCE</scope>
    <source>
        <strain evidence="1">CBS 508.74</strain>
    </source>
</reference>
<dbReference type="AlphaFoldDB" id="A0AAN6QIF8"/>
<proteinExistence type="predicted"/>
<reference evidence="1" key="1">
    <citation type="journal article" date="2023" name="Mol. Phylogenet. Evol.">
        <title>Genome-scale phylogeny and comparative genomics of the fungal order Sordariales.</title>
        <authorList>
            <person name="Hensen N."/>
            <person name="Bonometti L."/>
            <person name="Westerberg I."/>
            <person name="Brannstrom I.O."/>
            <person name="Guillou S."/>
            <person name="Cros-Aarteil S."/>
            <person name="Calhoun S."/>
            <person name="Haridas S."/>
            <person name="Kuo A."/>
            <person name="Mondo S."/>
            <person name="Pangilinan J."/>
            <person name="Riley R."/>
            <person name="LaButti K."/>
            <person name="Andreopoulos B."/>
            <person name="Lipzen A."/>
            <person name="Chen C."/>
            <person name="Yan M."/>
            <person name="Daum C."/>
            <person name="Ng V."/>
            <person name="Clum A."/>
            <person name="Steindorff A."/>
            <person name="Ohm R.A."/>
            <person name="Martin F."/>
            <person name="Silar P."/>
            <person name="Natvig D.O."/>
            <person name="Lalanne C."/>
            <person name="Gautier V."/>
            <person name="Ament-Velasquez S.L."/>
            <person name="Kruys A."/>
            <person name="Hutchinson M.I."/>
            <person name="Powell A.J."/>
            <person name="Barry K."/>
            <person name="Miller A.N."/>
            <person name="Grigoriev I.V."/>
            <person name="Debuchy R."/>
            <person name="Gladieux P."/>
            <person name="Hiltunen Thoren M."/>
            <person name="Johannesson H."/>
        </authorList>
    </citation>
    <scope>NUCLEOTIDE SEQUENCE</scope>
    <source>
        <strain evidence="1">CBS 508.74</strain>
    </source>
</reference>
<dbReference type="GeneID" id="89939736"/>
<keyword evidence="2" id="KW-1185">Reference proteome</keyword>
<protein>
    <submittedName>
        <fullName evidence="1">Uncharacterized protein</fullName>
    </submittedName>
</protein>
<evidence type="ECO:0000313" key="2">
    <source>
        <dbReference type="Proteomes" id="UP001302812"/>
    </source>
</evidence>